<organism evidence="1 3">
    <name type="scientific">Rhizobium lentis</name>
    <dbReference type="NCBI Taxonomy" id="1138194"/>
    <lineage>
        <taxon>Bacteria</taxon>
        <taxon>Pseudomonadati</taxon>
        <taxon>Pseudomonadota</taxon>
        <taxon>Alphaproteobacteria</taxon>
        <taxon>Hyphomicrobiales</taxon>
        <taxon>Rhizobiaceae</taxon>
        <taxon>Rhizobium/Agrobacterium group</taxon>
        <taxon>Rhizobium</taxon>
    </lineage>
</organism>
<keyword evidence="4" id="KW-1185">Reference proteome</keyword>
<gene>
    <name evidence="2" type="ORF">HJB60_20475</name>
    <name evidence="1" type="ORF">HJB63_21585</name>
</gene>
<comment type="caution">
    <text evidence="1">The sequence shown here is derived from an EMBL/GenBank/DDBJ whole genome shotgun (WGS) entry which is preliminary data.</text>
</comment>
<reference evidence="1 4" key="1">
    <citation type="submission" date="2020-04" db="EMBL/GenBank/DDBJ databases">
        <title>Global-level population genomics: horizontal gene transfer, symbiosis and evolution in Rhizobia.</title>
        <authorList>
            <person name="Gai Y."/>
        </authorList>
    </citation>
    <scope>NUCLEOTIDE SEQUENCE</scope>
    <source>
        <strain evidence="2 4">BLR33</strain>
        <strain evidence="1">BLR57</strain>
    </source>
</reference>
<dbReference type="EMBL" id="JABDYC010000007">
    <property type="protein sequence ID" value="MBX5025155.1"/>
    <property type="molecule type" value="Genomic_DNA"/>
</dbReference>
<dbReference type="RefSeq" id="WP_207246037.1">
    <property type="nucleotide sequence ID" value="NZ_CP071457.1"/>
</dbReference>
<evidence type="ECO:0000313" key="2">
    <source>
        <dbReference type="EMBL" id="MBX5091532.1"/>
    </source>
</evidence>
<evidence type="ECO:0000313" key="3">
    <source>
        <dbReference type="Proteomes" id="UP000749740"/>
    </source>
</evidence>
<dbReference type="AlphaFoldDB" id="A0A9Q3MB68"/>
<accession>A0A9Q3MB68</accession>
<evidence type="ECO:0000313" key="4">
    <source>
        <dbReference type="Proteomes" id="UP000770629"/>
    </source>
</evidence>
<evidence type="ECO:0000313" key="1">
    <source>
        <dbReference type="EMBL" id="MBX5025155.1"/>
    </source>
</evidence>
<sequence length="113" mass="12097">MPAANPKVNIERLEPETVAAPLLVRTPFRIIGSGFGEGMDVYVATKEDGTGRVNVEVLPDDSATTTDKVWPVIALPALGAKPTDTTKQPPDPPLWVVIELNGQKSAIQKLLIV</sequence>
<name>A0A9Q3MB68_9HYPH</name>
<dbReference type="Proteomes" id="UP000770629">
    <property type="component" value="Unassembled WGS sequence"/>
</dbReference>
<dbReference type="Proteomes" id="UP000749740">
    <property type="component" value="Unassembled WGS sequence"/>
</dbReference>
<dbReference type="GeneID" id="66143869"/>
<protein>
    <submittedName>
        <fullName evidence="1">Uncharacterized protein</fullName>
    </submittedName>
</protein>
<proteinExistence type="predicted"/>
<dbReference type="EMBL" id="JABDYF010000009">
    <property type="protein sequence ID" value="MBX5091532.1"/>
    <property type="molecule type" value="Genomic_DNA"/>
</dbReference>